<evidence type="ECO:0000259" key="8">
    <source>
        <dbReference type="PROSITE" id="PS50928"/>
    </source>
</evidence>
<evidence type="ECO:0000256" key="4">
    <source>
        <dbReference type="ARBA" id="ARBA00022692"/>
    </source>
</evidence>
<comment type="caution">
    <text evidence="9">The sequence shown here is derived from an EMBL/GenBank/DDBJ whole genome shotgun (WGS) entry which is preliminary data.</text>
</comment>
<dbReference type="Gene3D" id="1.10.3720.10">
    <property type="entry name" value="MetI-like"/>
    <property type="match status" value="1"/>
</dbReference>
<dbReference type="PANTHER" id="PTHR43163:SF6">
    <property type="entry name" value="DIPEPTIDE TRANSPORT SYSTEM PERMEASE PROTEIN DPPB-RELATED"/>
    <property type="match status" value="1"/>
</dbReference>
<keyword evidence="5 7" id="KW-1133">Transmembrane helix</keyword>
<feature type="domain" description="ABC transmembrane type-1" evidence="8">
    <location>
        <begin position="98"/>
        <end position="327"/>
    </location>
</feature>
<dbReference type="PATRIC" id="fig|1122241.3.peg.1003"/>
<feature type="transmembrane region" description="Helical" evidence="7">
    <location>
        <begin position="12"/>
        <end position="31"/>
    </location>
</feature>
<evidence type="ECO:0000313" key="10">
    <source>
        <dbReference type="Proteomes" id="UP000075670"/>
    </source>
</evidence>
<comment type="subcellular location">
    <subcellularLocation>
        <location evidence="1 7">Cell membrane</location>
        <topology evidence="1 7">Multi-pass membrane protein</topology>
    </subcellularLocation>
</comment>
<accession>A0A151AZV3</accession>
<evidence type="ECO:0000256" key="5">
    <source>
        <dbReference type="ARBA" id="ARBA00022989"/>
    </source>
</evidence>
<dbReference type="SUPFAM" id="SSF161098">
    <property type="entry name" value="MetI-like"/>
    <property type="match status" value="1"/>
</dbReference>
<keyword evidence="6 7" id="KW-0472">Membrane</keyword>
<organism evidence="9 10">
    <name type="scientific">Moorella mulderi DSM 14980</name>
    <dbReference type="NCBI Taxonomy" id="1122241"/>
    <lineage>
        <taxon>Bacteria</taxon>
        <taxon>Bacillati</taxon>
        <taxon>Bacillota</taxon>
        <taxon>Clostridia</taxon>
        <taxon>Neomoorellales</taxon>
        <taxon>Neomoorellaceae</taxon>
        <taxon>Neomoorella</taxon>
    </lineage>
</organism>
<evidence type="ECO:0000313" key="9">
    <source>
        <dbReference type="EMBL" id="KYH33174.1"/>
    </source>
</evidence>
<dbReference type="PROSITE" id="PS50928">
    <property type="entry name" value="ABC_TM1"/>
    <property type="match status" value="1"/>
</dbReference>
<evidence type="ECO:0000256" key="7">
    <source>
        <dbReference type="RuleBase" id="RU363032"/>
    </source>
</evidence>
<reference evidence="9 10" key="1">
    <citation type="submission" date="2016-02" db="EMBL/GenBank/DDBJ databases">
        <title>Genome sequence of Moorella mulderi DSM 14980.</title>
        <authorList>
            <person name="Poehlein A."/>
            <person name="Daniel R."/>
        </authorList>
    </citation>
    <scope>NUCLEOTIDE SEQUENCE [LARGE SCALE GENOMIC DNA]</scope>
    <source>
        <strain evidence="9 10">DSM 14980</strain>
    </source>
</reference>
<feature type="transmembrane region" description="Helical" evidence="7">
    <location>
        <begin position="309"/>
        <end position="330"/>
    </location>
</feature>
<feature type="transmembrane region" description="Helical" evidence="7">
    <location>
        <begin position="137"/>
        <end position="165"/>
    </location>
</feature>
<dbReference type="EMBL" id="LTBC01000002">
    <property type="protein sequence ID" value="KYH33174.1"/>
    <property type="molecule type" value="Genomic_DNA"/>
</dbReference>
<dbReference type="InterPro" id="IPR000515">
    <property type="entry name" value="MetI-like"/>
</dbReference>
<dbReference type="InterPro" id="IPR035906">
    <property type="entry name" value="MetI-like_sf"/>
</dbReference>
<dbReference type="InterPro" id="IPR045621">
    <property type="entry name" value="BPD_transp_1_N"/>
</dbReference>
<dbReference type="GO" id="GO:0005886">
    <property type="term" value="C:plasma membrane"/>
    <property type="evidence" value="ECO:0007669"/>
    <property type="project" value="UniProtKB-SubCell"/>
</dbReference>
<dbReference type="Pfam" id="PF00528">
    <property type="entry name" value="BPD_transp_1"/>
    <property type="match status" value="1"/>
</dbReference>
<dbReference type="Pfam" id="PF19300">
    <property type="entry name" value="BPD_transp_1_N"/>
    <property type="match status" value="1"/>
</dbReference>
<feature type="transmembrane region" description="Helical" evidence="7">
    <location>
        <begin position="104"/>
        <end position="125"/>
    </location>
</feature>
<dbReference type="PANTHER" id="PTHR43163">
    <property type="entry name" value="DIPEPTIDE TRANSPORT SYSTEM PERMEASE PROTEIN DPPB-RELATED"/>
    <property type="match status" value="1"/>
</dbReference>
<dbReference type="AlphaFoldDB" id="A0A151AZV3"/>
<keyword evidence="4 7" id="KW-0812">Transmembrane</keyword>
<protein>
    <submittedName>
        <fullName evidence="9">Dipeptide transport system permease protein DppB</fullName>
    </submittedName>
</protein>
<dbReference type="RefSeq" id="WP_062282166.1">
    <property type="nucleotide sequence ID" value="NZ_LTBC01000002.1"/>
</dbReference>
<gene>
    <name evidence="9" type="primary">dppB</name>
    <name evidence="9" type="ORF">MOMUL_09540</name>
</gene>
<evidence type="ECO:0000256" key="6">
    <source>
        <dbReference type="ARBA" id="ARBA00023136"/>
    </source>
</evidence>
<name>A0A151AZV3_9FIRM</name>
<feature type="transmembrane region" description="Helical" evidence="7">
    <location>
        <begin position="200"/>
        <end position="222"/>
    </location>
</feature>
<evidence type="ECO:0000256" key="1">
    <source>
        <dbReference type="ARBA" id="ARBA00004651"/>
    </source>
</evidence>
<dbReference type="OrthoDB" id="9773221at2"/>
<keyword evidence="10" id="KW-1185">Reference proteome</keyword>
<evidence type="ECO:0000256" key="3">
    <source>
        <dbReference type="ARBA" id="ARBA00022475"/>
    </source>
</evidence>
<dbReference type="GO" id="GO:0055085">
    <property type="term" value="P:transmembrane transport"/>
    <property type="evidence" value="ECO:0007669"/>
    <property type="project" value="InterPro"/>
</dbReference>
<evidence type="ECO:0000256" key="2">
    <source>
        <dbReference type="ARBA" id="ARBA00022448"/>
    </source>
</evidence>
<dbReference type="Proteomes" id="UP000075670">
    <property type="component" value="Unassembled WGS sequence"/>
</dbReference>
<keyword evidence="3" id="KW-1003">Cell membrane</keyword>
<proteinExistence type="inferred from homology"/>
<keyword evidence="2 7" id="KW-0813">Transport</keyword>
<comment type="similarity">
    <text evidence="7">Belongs to the binding-protein-dependent transport system permease family.</text>
</comment>
<sequence>MKTIKVVQRLIESIPLFILTIIAVFFLVRFMPGDPVDIMMGSGGNVTQEQIEQMRSQLGLDKPIAIQFADFVRGAAQGDLGYSITQSKKVTDLLVETFPATIELALAALLFALLIGLPVGIYSAVKQNSWVDRLSMGFSFLGISMPAFWLGILGILIFSVSLHWLPTSGRLDPTLELRQITGLFLLDSILTGNWAALHSAFTHLVLPAVTLGAELLAIVARISRSSMVEVLRHDYVQLARSKGLKETAVIFKHALPNALIPTVTVVGLQMGVLLGGNMIVETVFGWPGLGRLVVQSILNRDYAVIQGAVMLYGITFILANLLVDIVYTYLNPKISL</sequence>
<dbReference type="CDD" id="cd06261">
    <property type="entry name" value="TM_PBP2"/>
    <property type="match status" value="1"/>
</dbReference>